<comment type="caution">
    <text evidence="2">The sequence shown here is derived from an EMBL/GenBank/DDBJ whole genome shotgun (WGS) entry which is preliminary data.</text>
</comment>
<dbReference type="Proteomes" id="UP000625735">
    <property type="component" value="Unassembled WGS sequence"/>
</dbReference>
<dbReference type="AlphaFoldDB" id="A0A916XYV0"/>
<gene>
    <name evidence="2" type="ORF">GCM10011343_10920</name>
</gene>
<reference evidence="2" key="2">
    <citation type="submission" date="2020-09" db="EMBL/GenBank/DDBJ databases">
        <authorList>
            <person name="Sun Q."/>
            <person name="Zhou Y."/>
        </authorList>
    </citation>
    <scope>NUCLEOTIDE SEQUENCE</scope>
    <source>
        <strain evidence="2">CGMCC 1.12506</strain>
    </source>
</reference>
<organism evidence="2 3">
    <name type="scientific">Flavobacterium orientale</name>
    <dbReference type="NCBI Taxonomy" id="1756020"/>
    <lineage>
        <taxon>Bacteria</taxon>
        <taxon>Pseudomonadati</taxon>
        <taxon>Bacteroidota</taxon>
        <taxon>Flavobacteriia</taxon>
        <taxon>Flavobacteriales</taxon>
        <taxon>Flavobacteriaceae</taxon>
        <taxon>Flavobacterium</taxon>
    </lineage>
</organism>
<protein>
    <submittedName>
        <fullName evidence="2">Uncharacterized protein</fullName>
    </submittedName>
</protein>
<keyword evidence="1" id="KW-0472">Membrane</keyword>
<dbReference type="EMBL" id="BMFG01000003">
    <property type="protein sequence ID" value="GGD22535.1"/>
    <property type="molecule type" value="Genomic_DNA"/>
</dbReference>
<keyword evidence="3" id="KW-1185">Reference proteome</keyword>
<evidence type="ECO:0000313" key="3">
    <source>
        <dbReference type="Proteomes" id="UP000625735"/>
    </source>
</evidence>
<feature type="transmembrane region" description="Helical" evidence="1">
    <location>
        <begin position="87"/>
        <end position="109"/>
    </location>
</feature>
<feature type="transmembrane region" description="Helical" evidence="1">
    <location>
        <begin position="54"/>
        <end position="75"/>
    </location>
</feature>
<evidence type="ECO:0000313" key="2">
    <source>
        <dbReference type="EMBL" id="GGD22535.1"/>
    </source>
</evidence>
<evidence type="ECO:0000256" key="1">
    <source>
        <dbReference type="SAM" id="Phobius"/>
    </source>
</evidence>
<reference evidence="2" key="1">
    <citation type="journal article" date="2014" name="Int. J. Syst. Evol. Microbiol.">
        <title>Complete genome sequence of Corynebacterium casei LMG S-19264T (=DSM 44701T), isolated from a smear-ripened cheese.</title>
        <authorList>
            <consortium name="US DOE Joint Genome Institute (JGI-PGF)"/>
            <person name="Walter F."/>
            <person name="Albersmeier A."/>
            <person name="Kalinowski J."/>
            <person name="Ruckert C."/>
        </authorList>
    </citation>
    <scope>NUCLEOTIDE SEQUENCE</scope>
    <source>
        <strain evidence="2">CGMCC 1.12506</strain>
    </source>
</reference>
<accession>A0A916XYV0</accession>
<keyword evidence="1" id="KW-1133">Transmembrane helix</keyword>
<proteinExistence type="predicted"/>
<sequence length="116" mass="13910">MNNLEKLSDNQLINLFNGGNIDTDLKNKLINEIDRRDLEKIKNKKESISKFQKVFVFFTSIFLFKYHIKIANGFLMNGNKKLYNEYWRWYSFGVGFKFILLLLIAKYLLKPKILMF</sequence>
<name>A0A916XYV0_9FLAO</name>
<keyword evidence="1" id="KW-0812">Transmembrane</keyword>
<dbReference type="RefSeq" id="WP_188361525.1">
    <property type="nucleotide sequence ID" value="NZ_BMFG01000003.1"/>
</dbReference>